<dbReference type="Proteomes" id="UP000193285">
    <property type="component" value="Unassembled WGS sequence"/>
</dbReference>
<proteinExistence type="predicted"/>
<organism evidence="2 3">
    <name type="scientific">Mycobacterium paraense</name>
    <dbReference type="NCBI Taxonomy" id="767916"/>
    <lineage>
        <taxon>Bacteria</taxon>
        <taxon>Bacillati</taxon>
        <taxon>Actinomycetota</taxon>
        <taxon>Actinomycetes</taxon>
        <taxon>Mycobacteriales</taxon>
        <taxon>Mycobacteriaceae</taxon>
        <taxon>Mycobacterium</taxon>
        <taxon>Mycobacterium simiae complex</taxon>
    </lineage>
</organism>
<dbReference type="Pfam" id="PF12728">
    <property type="entry name" value="HTH_17"/>
    <property type="match status" value="1"/>
</dbReference>
<feature type="domain" description="Helix-turn-helix" evidence="1">
    <location>
        <begin position="10"/>
        <end position="54"/>
    </location>
</feature>
<sequence>MPALFSEKRTADLLDIPAASLRDDRHRGVGLPYVRIGRRVRYRADDLAAYIAANTVTPGSSPPQQD</sequence>
<evidence type="ECO:0000313" key="3">
    <source>
        <dbReference type="Proteomes" id="UP000193285"/>
    </source>
</evidence>
<evidence type="ECO:0000313" key="2">
    <source>
        <dbReference type="EMBL" id="ORW43106.1"/>
    </source>
</evidence>
<dbReference type="InterPro" id="IPR009061">
    <property type="entry name" value="DNA-bd_dom_put_sf"/>
</dbReference>
<dbReference type="InterPro" id="IPR041657">
    <property type="entry name" value="HTH_17"/>
</dbReference>
<name>A0A1X2A7A3_9MYCO</name>
<dbReference type="SUPFAM" id="SSF46955">
    <property type="entry name" value="Putative DNA-binding domain"/>
    <property type="match status" value="1"/>
</dbReference>
<evidence type="ECO:0000259" key="1">
    <source>
        <dbReference type="Pfam" id="PF12728"/>
    </source>
</evidence>
<gene>
    <name evidence="2" type="ORF">AWB90_18305</name>
</gene>
<accession>A0A1X2A7A3</accession>
<dbReference type="EMBL" id="LQPN01000059">
    <property type="protein sequence ID" value="ORW43106.1"/>
    <property type="molecule type" value="Genomic_DNA"/>
</dbReference>
<comment type="caution">
    <text evidence="2">The sequence shown here is derived from an EMBL/GenBank/DDBJ whole genome shotgun (WGS) entry which is preliminary data.</text>
</comment>
<protein>
    <recommendedName>
        <fullName evidence="1">Helix-turn-helix domain-containing protein</fullName>
    </recommendedName>
</protein>
<dbReference type="AlphaFoldDB" id="A0A1X2A7A3"/>
<dbReference type="OrthoDB" id="5524782at2"/>
<reference evidence="2 3" key="1">
    <citation type="journal article" date="2015" name="Emerg. Microbes Infect.">
        <title>Characterization of 17 strains belonging to the Mycobacterium simiae complex and description of Mycobacterium paraense sp. nov.</title>
        <authorList>
            <person name="Fusco da Costa A.R."/>
            <person name="Fedrizzi T."/>
            <person name="Lopes M.L."/>
            <person name="Pecorari M."/>
            <person name="Oliveira da Costa W.L."/>
            <person name="Giacobazzi E."/>
            <person name="da Costa Bahia J.R."/>
            <person name="De Sanctis V."/>
            <person name="Batista Lima K.V."/>
            <person name="Bertorelli R."/>
            <person name="Grottola A."/>
            <person name="Fabio A."/>
            <person name="Mariottini A."/>
            <person name="Ferretti P."/>
            <person name="Di Leva F."/>
            <person name="Fregni Serpini G."/>
            <person name="Tagliazucchi S."/>
            <person name="Rumpianesi F."/>
            <person name="Jousson O."/>
            <person name="Segata N."/>
            <person name="Tortoli E."/>
        </authorList>
    </citation>
    <scope>NUCLEOTIDE SEQUENCE [LARGE SCALE GENOMIC DNA]</scope>
    <source>
        <strain evidence="2 3">IEC33</strain>
    </source>
</reference>